<dbReference type="RefSeq" id="XP_005821773.1">
    <property type="nucleotide sequence ID" value="XM_005821716.1"/>
</dbReference>
<name>L1IF04_GUITC</name>
<dbReference type="KEGG" id="gtt:GUITHDRAFT_118964"/>
<gene>
    <name evidence="2" type="ORF">GUITHDRAFT_118964</name>
</gene>
<evidence type="ECO:0000313" key="2">
    <source>
        <dbReference type="EMBL" id="EKX34793.1"/>
    </source>
</evidence>
<keyword evidence="1" id="KW-0472">Membrane</keyword>
<evidence type="ECO:0000313" key="3">
    <source>
        <dbReference type="EnsemblProtists" id="EKX34793"/>
    </source>
</evidence>
<dbReference type="Proteomes" id="UP000011087">
    <property type="component" value="Unassembled WGS sequence"/>
</dbReference>
<proteinExistence type="predicted"/>
<sequence>MAPGSSRNGKHTTAARRFLLGFILAIFSLQIFAIFLSIQISKALRNVHLPRLLPEDIGLLVASKAYTH</sequence>
<keyword evidence="1" id="KW-0812">Transmembrane</keyword>
<organism evidence="2">
    <name type="scientific">Guillardia theta (strain CCMP2712)</name>
    <name type="common">Cryptophyte</name>
    <dbReference type="NCBI Taxonomy" id="905079"/>
    <lineage>
        <taxon>Eukaryota</taxon>
        <taxon>Cryptophyceae</taxon>
        <taxon>Pyrenomonadales</taxon>
        <taxon>Geminigeraceae</taxon>
        <taxon>Guillardia</taxon>
    </lineage>
</organism>
<dbReference type="EnsemblProtists" id="EKX34793">
    <property type="protein sequence ID" value="EKX34793"/>
    <property type="gene ID" value="GUITHDRAFT_118964"/>
</dbReference>
<evidence type="ECO:0000256" key="1">
    <source>
        <dbReference type="SAM" id="Phobius"/>
    </source>
</evidence>
<accession>L1IF04</accession>
<dbReference type="AlphaFoldDB" id="L1IF04"/>
<protein>
    <submittedName>
        <fullName evidence="2 3">Uncharacterized protein</fullName>
    </submittedName>
</protein>
<reference evidence="2 4" key="1">
    <citation type="journal article" date="2012" name="Nature">
        <title>Algal genomes reveal evolutionary mosaicism and the fate of nucleomorphs.</title>
        <authorList>
            <consortium name="DOE Joint Genome Institute"/>
            <person name="Curtis B.A."/>
            <person name="Tanifuji G."/>
            <person name="Burki F."/>
            <person name="Gruber A."/>
            <person name="Irimia M."/>
            <person name="Maruyama S."/>
            <person name="Arias M.C."/>
            <person name="Ball S.G."/>
            <person name="Gile G.H."/>
            <person name="Hirakawa Y."/>
            <person name="Hopkins J.F."/>
            <person name="Kuo A."/>
            <person name="Rensing S.A."/>
            <person name="Schmutz J."/>
            <person name="Symeonidi A."/>
            <person name="Elias M."/>
            <person name="Eveleigh R.J."/>
            <person name="Herman E.K."/>
            <person name="Klute M.J."/>
            <person name="Nakayama T."/>
            <person name="Obornik M."/>
            <person name="Reyes-Prieto A."/>
            <person name="Armbrust E.V."/>
            <person name="Aves S.J."/>
            <person name="Beiko R.G."/>
            <person name="Coutinho P."/>
            <person name="Dacks J.B."/>
            <person name="Durnford D.G."/>
            <person name="Fast N.M."/>
            <person name="Green B.R."/>
            <person name="Grisdale C.J."/>
            <person name="Hempel F."/>
            <person name="Henrissat B."/>
            <person name="Hoppner M.P."/>
            <person name="Ishida K."/>
            <person name="Kim E."/>
            <person name="Koreny L."/>
            <person name="Kroth P.G."/>
            <person name="Liu Y."/>
            <person name="Malik S.B."/>
            <person name="Maier U.G."/>
            <person name="McRose D."/>
            <person name="Mock T."/>
            <person name="Neilson J.A."/>
            <person name="Onodera N.T."/>
            <person name="Poole A.M."/>
            <person name="Pritham E.J."/>
            <person name="Richards T.A."/>
            <person name="Rocap G."/>
            <person name="Roy S.W."/>
            <person name="Sarai C."/>
            <person name="Schaack S."/>
            <person name="Shirato S."/>
            <person name="Slamovits C.H."/>
            <person name="Spencer D.F."/>
            <person name="Suzuki S."/>
            <person name="Worden A.Z."/>
            <person name="Zauner S."/>
            <person name="Barry K."/>
            <person name="Bell C."/>
            <person name="Bharti A.K."/>
            <person name="Crow J.A."/>
            <person name="Grimwood J."/>
            <person name="Kramer R."/>
            <person name="Lindquist E."/>
            <person name="Lucas S."/>
            <person name="Salamov A."/>
            <person name="McFadden G.I."/>
            <person name="Lane C.E."/>
            <person name="Keeling P.J."/>
            <person name="Gray M.W."/>
            <person name="Grigoriev I.V."/>
            <person name="Archibald J.M."/>
        </authorList>
    </citation>
    <scope>NUCLEOTIDE SEQUENCE</scope>
    <source>
        <strain evidence="2 4">CCMP2712</strain>
    </source>
</reference>
<reference evidence="4" key="2">
    <citation type="submission" date="2012-11" db="EMBL/GenBank/DDBJ databases">
        <authorList>
            <person name="Kuo A."/>
            <person name="Curtis B.A."/>
            <person name="Tanifuji G."/>
            <person name="Burki F."/>
            <person name="Gruber A."/>
            <person name="Irimia M."/>
            <person name="Maruyama S."/>
            <person name="Arias M.C."/>
            <person name="Ball S.G."/>
            <person name="Gile G.H."/>
            <person name="Hirakawa Y."/>
            <person name="Hopkins J.F."/>
            <person name="Rensing S.A."/>
            <person name="Schmutz J."/>
            <person name="Symeonidi A."/>
            <person name="Elias M."/>
            <person name="Eveleigh R.J."/>
            <person name="Herman E.K."/>
            <person name="Klute M.J."/>
            <person name="Nakayama T."/>
            <person name="Obornik M."/>
            <person name="Reyes-Prieto A."/>
            <person name="Armbrust E.V."/>
            <person name="Aves S.J."/>
            <person name="Beiko R.G."/>
            <person name="Coutinho P."/>
            <person name="Dacks J.B."/>
            <person name="Durnford D.G."/>
            <person name="Fast N.M."/>
            <person name="Green B.R."/>
            <person name="Grisdale C."/>
            <person name="Hempe F."/>
            <person name="Henrissat B."/>
            <person name="Hoppner M.P."/>
            <person name="Ishida K.-I."/>
            <person name="Kim E."/>
            <person name="Koreny L."/>
            <person name="Kroth P.G."/>
            <person name="Liu Y."/>
            <person name="Malik S.-B."/>
            <person name="Maier U.G."/>
            <person name="McRose D."/>
            <person name="Mock T."/>
            <person name="Neilson J.A."/>
            <person name="Onodera N.T."/>
            <person name="Poole A.M."/>
            <person name="Pritham E.J."/>
            <person name="Richards T.A."/>
            <person name="Rocap G."/>
            <person name="Roy S.W."/>
            <person name="Sarai C."/>
            <person name="Schaack S."/>
            <person name="Shirato S."/>
            <person name="Slamovits C.H."/>
            <person name="Spencer D.F."/>
            <person name="Suzuki S."/>
            <person name="Worden A.Z."/>
            <person name="Zauner S."/>
            <person name="Barry K."/>
            <person name="Bell C."/>
            <person name="Bharti A.K."/>
            <person name="Crow J.A."/>
            <person name="Grimwood J."/>
            <person name="Kramer R."/>
            <person name="Lindquist E."/>
            <person name="Lucas S."/>
            <person name="Salamov A."/>
            <person name="McFadden G.I."/>
            <person name="Lane C.E."/>
            <person name="Keeling P.J."/>
            <person name="Gray M.W."/>
            <person name="Grigoriev I.V."/>
            <person name="Archibald J.M."/>
        </authorList>
    </citation>
    <scope>NUCLEOTIDE SEQUENCE</scope>
    <source>
        <strain evidence="4">CCMP2712</strain>
    </source>
</reference>
<dbReference type="PaxDb" id="55529-EKX34793"/>
<feature type="transmembrane region" description="Helical" evidence="1">
    <location>
        <begin position="18"/>
        <end position="38"/>
    </location>
</feature>
<keyword evidence="4" id="KW-1185">Reference proteome</keyword>
<keyword evidence="1" id="KW-1133">Transmembrane helix</keyword>
<dbReference type="HOGENOM" id="CLU_2799376_0_0_1"/>
<dbReference type="EMBL" id="JH993102">
    <property type="protein sequence ID" value="EKX34793.1"/>
    <property type="molecule type" value="Genomic_DNA"/>
</dbReference>
<dbReference type="GeneID" id="17291554"/>
<evidence type="ECO:0000313" key="4">
    <source>
        <dbReference type="Proteomes" id="UP000011087"/>
    </source>
</evidence>
<reference evidence="3" key="3">
    <citation type="submission" date="2016-03" db="UniProtKB">
        <authorList>
            <consortium name="EnsemblProtists"/>
        </authorList>
    </citation>
    <scope>IDENTIFICATION</scope>
</reference>